<sequence length="516" mass="59896">MPDDIKESIAKLQEMQSTPAHPHTMKELQYLLKTKGDAWREEHKKEDRNGNVKILHPTPRAVADILERHLDYGIVANNDEEMERGRVSFYDLDSGIYKESRRLLQKLATCVERTLTTHQLKEIMNYLFLDSHRLTETRSKWLIPVNNGVFNQHTHQLEPFSPKYVFRHKIMTNYNPNATEPSFNGWSLSEWFQQIAGDDQEKLLLLWQTISAVVNPNLTTDVAIFLVDSGQGRTGKSTFERLLENLVGAGNFGSLKLKEFENDFKLASATGKALLIGDDNNPNDYNRTSENFKSVATGESVLINPKDLPPFNYRFNSFIIQSMNGIPRFSDTTDALFRRFRVIVFNHQYEATAANKRIKDEYIKNQRLLEFVLKKALNMTPDVLQDTAESREIIKDIKEDNDSIDHFIEEYLSELESTRIPVSFLFKFFLAAMEFENNPQKIKQNTFTRRAKPLMANKGWGYSRKNLAPLTHWDDSDMKKLEQLDIHYKYGIKINPHQYRPLFYKPTDNASTKPTI</sequence>
<comment type="caution">
    <text evidence="6">The sequence shown here is derived from an EMBL/GenBank/DDBJ whole genome shotgun (WGS) entry which is preliminary data.</text>
</comment>
<evidence type="ECO:0000313" key="7">
    <source>
        <dbReference type="Proteomes" id="UP000215261"/>
    </source>
</evidence>
<reference evidence="6 7" key="1">
    <citation type="submission" date="2016-03" db="EMBL/GenBank/DDBJ databases">
        <title>Sequencing of Lactobacillus Species from Commercial Turkeys.</title>
        <authorList>
            <person name="Johnson T.J."/>
            <person name="Youmans B.P."/>
            <person name="Case K.A."/>
        </authorList>
    </citation>
    <scope>NUCLEOTIDE SEQUENCE [LARGE SCALE GENOMIC DNA]</scope>
    <source>
        <strain evidence="6 7">UMNLA1</strain>
    </source>
</reference>
<keyword evidence="4" id="KW-0067">ATP-binding</keyword>
<dbReference type="SUPFAM" id="SSF52540">
    <property type="entry name" value="P-loop containing nucleoside triphosphate hydrolases"/>
    <property type="match status" value="1"/>
</dbReference>
<gene>
    <name evidence="6" type="ORF">AYP69_06370</name>
</gene>
<dbReference type="Gene3D" id="3.40.50.300">
    <property type="entry name" value="P-loop containing nucleotide triphosphate hydrolases"/>
    <property type="match status" value="1"/>
</dbReference>
<feature type="domain" description="SF3 helicase" evidence="5">
    <location>
        <begin position="201"/>
        <end position="358"/>
    </location>
</feature>
<dbReference type="Pfam" id="PF03288">
    <property type="entry name" value="Pox_D5"/>
    <property type="match status" value="1"/>
</dbReference>
<dbReference type="GO" id="GO:0005524">
    <property type="term" value="F:ATP binding"/>
    <property type="evidence" value="ECO:0007669"/>
    <property type="project" value="UniProtKB-KW"/>
</dbReference>
<dbReference type="Pfam" id="PF19263">
    <property type="entry name" value="DUF5906"/>
    <property type="match status" value="1"/>
</dbReference>
<evidence type="ECO:0000259" key="5">
    <source>
        <dbReference type="PROSITE" id="PS51206"/>
    </source>
</evidence>
<dbReference type="PANTHER" id="PTHR35372:SF2">
    <property type="entry name" value="SF3 HELICASE DOMAIN-CONTAINING PROTEIN"/>
    <property type="match status" value="1"/>
</dbReference>
<dbReference type="AlphaFoldDB" id="A0A231PX84"/>
<dbReference type="Proteomes" id="UP000215261">
    <property type="component" value="Unassembled WGS sequence"/>
</dbReference>
<dbReference type="InterPro" id="IPR004968">
    <property type="entry name" value="DNA_primase/NTPase_C"/>
</dbReference>
<dbReference type="PANTHER" id="PTHR35372">
    <property type="entry name" value="ATP BINDING PROTEIN-RELATED"/>
    <property type="match status" value="1"/>
</dbReference>
<proteinExistence type="predicted"/>
<dbReference type="Pfam" id="PF08706">
    <property type="entry name" value="D5_N"/>
    <property type="match status" value="1"/>
</dbReference>
<dbReference type="GO" id="GO:0004386">
    <property type="term" value="F:helicase activity"/>
    <property type="evidence" value="ECO:0007669"/>
    <property type="project" value="UniProtKB-KW"/>
</dbReference>
<evidence type="ECO:0000256" key="3">
    <source>
        <dbReference type="ARBA" id="ARBA00022806"/>
    </source>
</evidence>
<dbReference type="GO" id="GO:0016787">
    <property type="term" value="F:hydrolase activity"/>
    <property type="evidence" value="ECO:0007669"/>
    <property type="project" value="UniProtKB-KW"/>
</dbReference>
<evidence type="ECO:0000256" key="4">
    <source>
        <dbReference type="ARBA" id="ARBA00022840"/>
    </source>
</evidence>
<organism evidence="6 7">
    <name type="scientific">Ligilactobacillus agilis</name>
    <dbReference type="NCBI Taxonomy" id="1601"/>
    <lineage>
        <taxon>Bacteria</taxon>
        <taxon>Bacillati</taxon>
        <taxon>Bacillota</taxon>
        <taxon>Bacilli</taxon>
        <taxon>Lactobacillales</taxon>
        <taxon>Lactobacillaceae</taxon>
        <taxon>Ligilactobacillus</taxon>
    </lineage>
</organism>
<dbReference type="InterPro" id="IPR051620">
    <property type="entry name" value="ORF904-like_C"/>
</dbReference>
<dbReference type="PROSITE" id="PS51206">
    <property type="entry name" value="SF3_HELICASE_1"/>
    <property type="match status" value="1"/>
</dbReference>
<evidence type="ECO:0000313" key="6">
    <source>
        <dbReference type="EMBL" id="OXS39887.1"/>
    </source>
</evidence>
<name>A0A231PX84_9LACO</name>
<dbReference type="SMART" id="SM00885">
    <property type="entry name" value="D5_N"/>
    <property type="match status" value="1"/>
</dbReference>
<keyword evidence="2" id="KW-0378">Hydrolase</keyword>
<dbReference type="InterPro" id="IPR027417">
    <property type="entry name" value="P-loop_NTPase"/>
</dbReference>
<dbReference type="NCBIfam" id="TIGR01613">
    <property type="entry name" value="primase_Cterm"/>
    <property type="match status" value="1"/>
</dbReference>
<protein>
    <submittedName>
        <fullName evidence="6">DNA primase</fullName>
    </submittedName>
</protein>
<evidence type="ECO:0000256" key="1">
    <source>
        <dbReference type="ARBA" id="ARBA00022741"/>
    </source>
</evidence>
<keyword evidence="1" id="KW-0547">Nucleotide-binding</keyword>
<dbReference type="InterPro" id="IPR014818">
    <property type="entry name" value="Phage/plasmid_primase_P4_C"/>
</dbReference>
<dbReference type="InterPro" id="IPR006500">
    <property type="entry name" value="Helicase_put_C_phage/plasmid"/>
</dbReference>
<dbReference type="EMBL" id="LUGO01000051">
    <property type="protein sequence ID" value="OXS39887.1"/>
    <property type="molecule type" value="Genomic_DNA"/>
</dbReference>
<evidence type="ECO:0000256" key="2">
    <source>
        <dbReference type="ARBA" id="ARBA00022801"/>
    </source>
</evidence>
<accession>A0A231PX84</accession>
<dbReference type="InterPro" id="IPR014015">
    <property type="entry name" value="Helicase_SF3_DNA-vir"/>
</dbReference>
<dbReference type="InterPro" id="IPR045455">
    <property type="entry name" value="NrS-1_pol-like_helicase"/>
</dbReference>
<keyword evidence="3" id="KW-0347">Helicase</keyword>